<dbReference type="AlphaFoldDB" id="A0A3S2UHH9"/>
<organism evidence="1 2">
    <name type="scientific">Flavobacterium sufflavum</name>
    <dbReference type="NCBI Taxonomy" id="1921138"/>
    <lineage>
        <taxon>Bacteria</taxon>
        <taxon>Pseudomonadati</taxon>
        <taxon>Bacteroidota</taxon>
        <taxon>Flavobacteriia</taxon>
        <taxon>Flavobacteriales</taxon>
        <taxon>Flavobacteriaceae</taxon>
        <taxon>Flavobacterium</taxon>
    </lineage>
</organism>
<protein>
    <submittedName>
        <fullName evidence="1">Uncharacterized protein</fullName>
    </submittedName>
</protein>
<dbReference type="EMBL" id="SACJ01000008">
    <property type="protein sequence ID" value="RVT74452.1"/>
    <property type="molecule type" value="Genomic_DNA"/>
</dbReference>
<keyword evidence="2" id="KW-1185">Reference proteome</keyword>
<comment type="caution">
    <text evidence="1">The sequence shown here is derived from an EMBL/GenBank/DDBJ whole genome shotgun (WGS) entry which is preliminary data.</text>
</comment>
<gene>
    <name evidence="1" type="ORF">EOD40_13150</name>
</gene>
<name>A0A3S2UHH9_9FLAO</name>
<dbReference type="Proteomes" id="UP000285211">
    <property type="component" value="Unassembled WGS sequence"/>
</dbReference>
<proteinExistence type="predicted"/>
<sequence length="412" mass="47772">MAEKLFSSEDAMQKWLSNKLKSGISLADIIVGIDEFKEQNFTDIIEIKLHKSFIHCLNSFYLTKIISENENISLKEGDVLKPDFLLYAPETESIIILELKNLASPSRQSGTEVSAYASEIKSYIPFISDGDLINVIISPIWTTLIKHYVLHELFWLQRNIICLEPIKVGGDIFLKILDIKNLIDNQISLRLSEKHLGGYQLCLYNYSKSNFEPYIEQMKSALSSMAAKGNSQKNHGFAFLWEDNWELSRAPYSITMLNFAPFHSLERFFHNENFVPNKMTEKLVTIIKEYAPEGHGESLEQITEAGIFFLKNFSTPRVEGFTTWKPLRDIINSRATLVSFRAWGIFEELLSEKIQKEYQNGNLNISYDNPDLGLKLIDEMIDDEYEFYDLSYYDYDENQLAEYFKRNLPEIE</sequence>
<accession>A0A3S2UHH9</accession>
<evidence type="ECO:0000313" key="2">
    <source>
        <dbReference type="Proteomes" id="UP000285211"/>
    </source>
</evidence>
<reference evidence="1 2" key="1">
    <citation type="submission" date="2019-01" db="EMBL/GenBank/DDBJ databases">
        <authorList>
            <person name="Chen W.-M."/>
        </authorList>
    </citation>
    <scope>NUCLEOTIDE SEQUENCE [LARGE SCALE GENOMIC DNA]</scope>
    <source>
        <strain evidence="1 2">BBQ-12</strain>
    </source>
</reference>
<dbReference type="RefSeq" id="WP_128196257.1">
    <property type="nucleotide sequence ID" value="NZ_SACJ01000008.1"/>
</dbReference>
<dbReference type="OrthoDB" id="1416113at2"/>
<evidence type="ECO:0000313" key="1">
    <source>
        <dbReference type="EMBL" id="RVT74452.1"/>
    </source>
</evidence>